<name>A0A4Q7VG00_9BURK</name>
<evidence type="ECO:0000313" key="2">
    <source>
        <dbReference type="Proteomes" id="UP000293671"/>
    </source>
</evidence>
<reference evidence="1 2" key="1">
    <citation type="submission" date="2019-02" db="EMBL/GenBank/DDBJ databases">
        <title>Genomic Encyclopedia of Type Strains, Phase IV (KMG-IV): sequencing the most valuable type-strain genomes for metagenomic binning, comparative biology and taxonomic classification.</title>
        <authorList>
            <person name="Goeker M."/>
        </authorList>
    </citation>
    <scope>NUCLEOTIDE SEQUENCE [LARGE SCALE GENOMIC DNA]</scope>
    <source>
        <strain evidence="1 2">DSM 19570</strain>
    </source>
</reference>
<sequence length="341" mass="36738">MAAHLAARGDDRSRAYAALLASVYDPDAERRFAELLERCKSKPGQPCNLHDMAPGDESRRVVARETLARLAVTTSDPEVYARAWQACLPITERRPRAEASGGAGSQCTQLSLQRWAALDAGNAVPWLHVLAQPGLTPAQMAEVLHQIAQSQRVEHSWGRLPAAVVEAEGSGVPRGWLMNAALAALGIDAQMTPPYSSLKKQCDTAAVTDANRRQTCEAIADLLGFRSNALLDQSIGQAIGRKIGWPADKQRQLDDERDAMLAVSISPQIDGQPLSCASYDRMRRYWSTAAKDGELGLVRAALAASGEPLGVLAERGRREQREFSERIRAAAAPASAASAAR</sequence>
<gene>
    <name evidence="1" type="ORF">EV670_2675</name>
</gene>
<organism evidence="1 2">
    <name type="scientific">Rivibacter subsaxonicus</name>
    <dbReference type="NCBI Taxonomy" id="457575"/>
    <lineage>
        <taxon>Bacteria</taxon>
        <taxon>Pseudomonadati</taxon>
        <taxon>Pseudomonadota</taxon>
        <taxon>Betaproteobacteria</taxon>
        <taxon>Burkholderiales</taxon>
        <taxon>Rivibacter</taxon>
    </lineage>
</organism>
<evidence type="ECO:0000313" key="1">
    <source>
        <dbReference type="EMBL" id="RZT94929.1"/>
    </source>
</evidence>
<accession>A0A4Q7VG00</accession>
<comment type="caution">
    <text evidence="1">The sequence shown here is derived from an EMBL/GenBank/DDBJ whole genome shotgun (WGS) entry which is preliminary data.</text>
</comment>
<proteinExistence type="predicted"/>
<keyword evidence="2" id="KW-1185">Reference proteome</keyword>
<dbReference type="Proteomes" id="UP000293671">
    <property type="component" value="Unassembled WGS sequence"/>
</dbReference>
<dbReference type="EMBL" id="SHKP01000007">
    <property type="protein sequence ID" value="RZT94929.1"/>
    <property type="molecule type" value="Genomic_DNA"/>
</dbReference>
<dbReference type="RefSeq" id="WP_130432933.1">
    <property type="nucleotide sequence ID" value="NZ_SHKP01000007.1"/>
</dbReference>
<dbReference type="AlphaFoldDB" id="A0A4Q7VG00"/>
<dbReference type="OrthoDB" id="8881665at2"/>
<protein>
    <submittedName>
        <fullName evidence="1">Uncharacterized protein</fullName>
    </submittedName>
</protein>